<protein>
    <submittedName>
        <fullName evidence="4">WD40-repeat-containing domain protein</fullName>
    </submittedName>
</protein>
<keyword evidence="2" id="KW-0677">Repeat</keyword>
<dbReference type="SUPFAM" id="SSF50978">
    <property type="entry name" value="WD40 repeat-like"/>
    <property type="match status" value="1"/>
</dbReference>
<evidence type="ECO:0000313" key="5">
    <source>
        <dbReference type="Proteomes" id="UP001303222"/>
    </source>
</evidence>
<dbReference type="InterPro" id="IPR011990">
    <property type="entry name" value="TPR-like_helical_dom_sf"/>
</dbReference>
<dbReference type="SMART" id="SM00320">
    <property type="entry name" value="WD40"/>
    <property type="match status" value="3"/>
</dbReference>
<evidence type="ECO:0000256" key="2">
    <source>
        <dbReference type="ARBA" id="ARBA00022737"/>
    </source>
</evidence>
<dbReference type="PANTHER" id="PTHR19848:SF8">
    <property type="entry name" value="F-BOX AND WD REPEAT DOMAIN CONTAINING 7"/>
    <property type="match status" value="1"/>
</dbReference>
<dbReference type="Proteomes" id="UP001303222">
    <property type="component" value="Unassembled WGS sequence"/>
</dbReference>
<dbReference type="PANTHER" id="PTHR19848">
    <property type="entry name" value="WD40 REPEAT PROTEIN"/>
    <property type="match status" value="1"/>
</dbReference>
<reference evidence="4" key="2">
    <citation type="submission" date="2023-06" db="EMBL/GenBank/DDBJ databases">
        <authorList>
            <consortium name="Lawrence Berkeley National Laboratory"/>
            <person name="Mondo S.J."/>
            <person name="Hensen N."/>
            <person name="Bonometti L."/>
            <person name="Westerberg I."/>
            <person name="Brannstrom I.O."/>
            <person name="Guillou S."/>
            <person name="Cros-Aarteil S."/>
            <person name="Calhoun S."/>
            <person name="Haridas S."/>
            <person name="Kuo A."/>
            <person name="Pangilinan J."/>
            <person name="Riley R."/>
            <person name="Labutti K."/>
            <person name="Andreopoulos B."/>
            <person name="Lipzen A."/>
            <person name="Chen C."/>
            <person name="Yanf M."/>
            <person name="Daum C."/>
            <person name="Ng V."/>
            <person name="Clum A."/>
            <person name="Steindorff A."/>
            <person name="Ohm R."/>
            <person name="Martin F."/>
            <person name="Silar P."/>
            <person name="Natvig D."/>
            <person name="Lalanne C."/>
            <person name="Gautier V."/>
            <person name="Ament-Velasquez S.L."/>
            <person name="Kruys A."/>
            <person name="Hutchinson M.I."/>
            <person name="Powell A.J."/>
            <person name="Barry K."/>
            <person name="Miller A.N."/>
            <person name="Grigoriev I.V."/>
            <person name="Debuchy R."/>
            <person name="Gladieux P."/>
            <person name="Thoren M.H."/>
            <person name="Johannesson H."/>
        </authorList>
    </citation>
    <scope>NUCLEOTIDE SEQUENCE</scope>
    <source>
        <strain evidence="4">CBS 626.80</strain>
    </source>
</reference>
<organism evidence="4 5">
    <name type="scientific">Pseudoneurospora amorphoporcata</name>
    <dbReference type="NCBI Taxonomy" id="241081"/>
    <lineage>
        <taxon>Eukaryota</taxon>
        <taxon>Fungi</taxon>
        <taxon>Dikarya</taxon>
        <taxon>Ascomycota</taxon>
        <taxon>Pezizomycotina</taxon>
        <taxon>Sordariomycetes</taxon>
        <taxon>Sordariomycetidae</taxon>
        <taxon>Sordariales</taxon>
        <taxon>Sordariaceae</taxon>
        <taxon>Pseudoneurospora</taxon>
    </lineage>
</organism>
<dbReference type="Gene3D" id="1.25.40.10">
    <property type="entry name" value="Tetratricopeptide repeat domain"/>
    <property type="match status" value="1"/>
</dbReference>
<dbReference type="PRINTS" id="PR00320">
    <property type="entry name" value="GPROTEINBRPT"/>
</dbReference>
<evidence type="ECO:0000313" key="4">
    <source>
        <dbReference type="EMBL" id="KAK3946803.1"/>
    </source>
</evidence>
<dbReference type="Gene3D" id="2.130.10.10">
    <property type="entry name" value="YVTN repeat-like/Quinoprotein amine dehydrogenase"/>
    <property type="match status" value="1"/>
</dbReference>
<evidence type="ECO:0000256" key="3">
    <source>
        <dbReference type="PROSITE-ProRule" id="PRU00221"/>
    </source>
</evidence>
<feature type="repeat" description="WD" evidence="3">
    <location>
        <begin position="25"/>
        <end position="66"/>
    </location>
</feature>
<feature type="repeat" description="WD" evidence="3">
    <location>
        <begin position="67"/>
        <end position="108"/>
    </location>
</feature>
<dbReference type="InterPro" id="IPR020472">
    <property type="entry name" value="WD40_PAC1"/>
</dbReference>
<dbReference type="CDD" id="cd00200">
    <property type="entry name" value="WD40"/>
    <property type="match status" value="1"/>
</dbReference>
<dbReference type="AlphaFoldDB" id="A0AAN6SB88"/>
<dbReference type="InterPro" id="IPR015943">
    <property type="entry name" value="WD40/YVTN_repeat-like_dom_sf"/>
</dbReference>
<dbReference type="InterPro" id="IPR019775">
    <property type="entry name" value="WD40_repeat_CS"/>
</dbReference>
<accession>A0AAN6SB88</accession>
<dbReference type="Pfam" id="PF13424">
    <property type="entry name" value="TPR_12"/>
    <property type="match status" value="1"/>
</dbReference>
<evidence type="ECO:0000256" key="1">
    <source>
        <dbReference type="ARBA" id="ARBA00022574"/>
    </source>
</evidence>
<sequence length="242" mass="26003">MKQDISLSRDSDLLESNWNARLQTLEGHSDVVGSVAFSPDGQRLASGSGDRTIKIWDVASGSCLQTLEGHSDLVGSVAFSPDGQRLASGSADKTIKIWDPASGSCLQTLEGHSDSVTSVAFSPDGQRHQRALKGKEKALGPDHTSTLDTVHSLGLLYEIQGRLKEAEAMYQRALSGYSAALGSSHAESLLVVKNIASLQLAKGSSAATKTSLWRRRSKIWNNLRDKIRRTPTRTTPSESTEG</sequence>
<dbReference type="Pfam" id="PF00400">
    <property type="entry name" value="WD40"/>
    <property type="match status" value="3"/>
</dbReference>
<reference evidence="4" key="1">
    <citation type="journal article" date="2023" name="Mol. Phylogenet. Evol.">
        <title>Genome-scale phylogeny and comparative genomics of the fungal order Sordariales.</title>
        <authorList>
            <person name="Hensen N."/>
            <person name="Bonometti L."/>
            <person name="Westerberg I."/>
            <person name="Brannstrom I.O."/>
            <person name="Guillou S."/>
            <person name="Cros-Aarteil S."/>
            <person name="Calhoun S."/>
            <person name="Haridas S."/>
            <person name="Kuo A."/>
            <person name="Mondo S."/>
            <person name="Pangilinan J."/>
            <person name="Riley R."/>
            <person name="LaButti K."/>
            <person name="Andreopoulos B."/>
            <person name="Lipzen A."/>
            <person name="Chen C."/>
            <person name="Yan M."/>
            <person name="Daum C."/>
            <person name="Ng V."/>
            <person name="Clum A."/>
            <person name="Steindorff A."/>
            <person name="Ohm R.A."/>
            <person name="Martin F."/>
            <person name="Silar P."/>
            <person name="Natvig D.O."/>
            <person name="Lalanne C."/>
            <person name="Gautier V."/>
            <person name="Ament-Velasquez S.L."/>
            <person name="Kruys A."/>
            <person name="Hutchinson M.I."/>
            <person name="Powell A.J."/>
            <person name="Barry K."/>
            <person name="Miller A.N."/>
            <person name="Grigoriev I.V."/>
            <person name="Debuchy R."/>
            <person name="Gladieux P."/>
            <person name="Hiltunen Thoren M."/>
            <person name="Johannesson H."/>
        </authorList>
    </citation>
    <scope>NUCLEOTIDE SEQUENCE</scope>
    <source>
        <strain evidence="4">CBS 626.80</strain>
    </source>
</reference>
<proteinExistence type="predicted"/>
<comment type="caution">
    <text evidence="4">The sequence shown here is derived from an EMBL/GenBank/DDBJ whole genome shotgun (WGS) entry which is preliminary data.</text>
</comment>
<keyword evidence="1 3" id="KW-0853">WD repeat</keyword>
<dbReference type="PROSITE" id="PS50294">
    <property type="entry name" value="WD_REPEATS_REGION"/>
    <property type="match status" value="2"/>
</dbReference>
<name>A0AAN6SB88_9PEZI</name>
<dbReference type="PROSITE" id="PS50082">
    <property type="entry name" value="WD_REPEATS_2"/>
    <property type="match status" value="2"/>
</dbReference>
<dbReference type="EMBL" id="MU859513">
    <property type="protein sequence ID" value="KAK3946803.1"/>
    <property type="molecule type" value="Genomic_DNA"/>
</dbReference>
<dbReference type="InterPro" id="IPR001680">
    <property type="entry name" value="WD40_rpt"/>
</dbReference>
<keyword evidence="5" id="KW-1185">Reference proteome</keyword>
<dbReference type="SUPFAM" id="SSF48452">
    <property type="entry name" value="TPR-like"/>
    <property type="match status" value="1"/>
</dbReference>
<gene>
    <name evidence="4" type="ORF">QBC32DRAFT_271823</name>
</gene>
<dbReference type="InterPro" id="IPR036322">
    <property type="entry name" value="WD40_repeat_dom_sf"/>
</dbReference>
<dbReference type="PROSITE" id="PS00678">
    <property type="entry name" value="WD_REPEATS_1"/>
    <property type="match status" value="1"/>
</dbReference>